<name>A0ABS3YBE4_9BACT</name>
<accession>A0ABS3YBE4</accession>
<dbReference type="InterPro" id="IPR050343">
    <property type="entry name" value="RsuA_PseudoU_synthase"/>
</dbReference>
<comment type="caution">
    <text evidence="4">The sequence shown here is derived from an EMBL/GenBank/DDBJ whole genome shotgun (WGS) entry which is preliminary data.</text>
</comment>
<dbReference type="InterPro" id="IPR020094">
    <property type="entry name" value="TruA/RsuA/RluB/E/F_N"/>
</dbReference>
<dbReference type="EMBL" id="JAGHKP010000001">
    <property type="protein sequence ID" value="MBO9151993.1"/>
    <property type="molecule type" value="Genomic_DNA"/>
</dbReference>
<dbReference type="Pfam" id="PF00849">
    <property type="entry name" value="PseudoU_synth_2"/>
    <property type="match status" value="1"/>
</dbReference>
<dbReference type="PROSITE" id="PS01149">
    <property type="entry name" value="PSI_RSU"/>
    <property type="match status" value="1"/>
</dbReference>
<dbReference type="InterPro" id="IPR020103">
    <property type="entry name" value="PsdUridine_synth_cat_dom_sf"/>
</dbReference>
<dbReference type="InterPro" id="IPR042092">
    <property type="entry name" value="PsdUridine_s_RsuA/RluB/E/F_cat"/>
</dbReference>
<organism evidence="4 5">
    <name type="scientific">Chitinophaga chungangae</name>
    <dbReference type="NCBI Taxonomy" id="2821488"/>
    <lineage>
        <taxon>Bacteria</taxon>
        <taxon>Pseudomonadati</taxon>
        <taxon>Bacteroidota</taxon>
        <taxon>Chitinophagia</taxon>
        <taxon>Chitinophagales</taxon>
        <taxon>Chitinophagaceae</taxon>
        <taxon>Chitinophaga</taxon>
    </lineage>
</organism>
<evidence type="ECO:0000313" key="5">
    <source>
        <dbReference type="Proteomes" id="UP000679126"/>
    </source>
</evidence>
<evidence type="ECO:0000259" key="3">
    <source>
        <dbReference type="Pfam" id="PF00849"/>
    </source>
</evidence>
<protein>
    <recommendedName>
        <fullName evidence="3">Pseudouridine synthase RsuA/RluA-like domain-containing protein</fullName>
    </recommendedName>
</protein>
<gene>
    <name evidence="4" type="ORF">J7I43_07220</name>
</gene>
<keyword evidence="2" id="KW-0413">Isomerase</keyword>
<dbReference type="SUPFAM" id="SSF55120">
    <property type="entry name" value="Pseudouridine synthase"/>
    <property type="match status" value="1"/>
</dbReference>
<dbReference type="PANTHER" id="PTHR47683">
    <property type="entry name" value="PSEUDOURIDINE SYNTHASE FAMILY PROTEIN-RELATED"/>
    <property type="match status" value="1"/>
</dbReference>
<proteinExistence type="inferred from homology"/>
<dbReference type="Proteomes" id="UP000679126">
    <property type="component" value="Unassembled WGS sequence"/>
</dbReference>
<evidence type="ECO:0000256" key="1">
    <source>
        <dbReference type="ARBA" id="ARBA00008348"/>
    </source>
</evidence>
<feature type="domain" description="Pseudouridine synthase RsuA/RluA-like" evidence="3">
    <location>
        <begin position="26"/>
        <end position="143"/>
    </location>
</feature>
<reference evidence="5" key="1">
    <citation type="submission" date="2021-03" db="EMBL/GenBank/DDBJ databases">
        <title>Assistant Professor.</title>
        <authorList>
            <person name="Huq M.A."/>
        </authorList>
    </citation>
    <scope>NUCLEOTIDE SEQUENCE [LARGE SCALE GENOMIC DNA]</scope>
    <source>
        <strain evidence="5">MAH-28</strain>
    </source>
</reference>
<keyword evidence="5" id="KW-1185">Reference proteome</keyword>
<dbReference type="InterPro" id="IPR018496">
    <property type="entry name" value="PsdUridine_synth_RsuA/RluB_CS"/>
</dbReference>
<dbReference type="InterPro" id="IPR006145">
    <property type="entry name" value="PsdUridine_synth_RsuA/RluA"/>
</dbReference>
<sequence length="193" mass="21457">MLSQFKGNEQGGRLIGALGFDFPEGTHAVGRLDYTSEGLLLLTTNKQVTRLLFESTGPHSRTYHVMVKNEVNAENLQRLRTGVRIRISGEEFYTTPPCDARIIPAPANLPLREGDTPRKVPHTWLSITISEGKFRQVRKMVAAISHPCMRLIRVAIEDVLLGDLSPGNVKEIKEEEFFRLLKLPAAAPGISAK</sequence>
<dbReference type="Gene3D" id="3.30.70.1560">
    <property type="entry name" value="Alpha-L RNA-binding motif"/>
    <property type="match status" value="1"/>
</dbReference>
<dbReference type="Gene3D" id="3.30.70.580">
    <property type="entry name" value="Pseudouridine synthase I, catalytic domain, N-terminal subdomain"/>
    <property type="match status" value="1"/>
</dbReference>
<evidence type="ECO:0000313" key="4">
    <source>
        <dbReference type="EMBL" id="MBO9151993.1"/>
    </source>
</evidence>
<evidence type="ECO:0000256" key="2">
    <source>
        <dbReference type="ARBA" id="ARBA00023235"/>
    </source>
</evidence>
<dbReference type="PANTHER" id="PTHR47683:SF2">
    <property type="entry name" value="RNA-BINDING S4 DOMAIN-CONTAINING PROTEIN"/>
    <property type="match status" value="1"/>
</dbReference>
<comment type="similarity">
    <text evidence="1">Belongs to the pseudouridine synthase RsuA family.</text>
</comment>